<keyword evidence="2" id="KW-1185">Reference proteome</keyword>
<sequence length="121" mass="13210">MGSDGNEVEGKIGGIRRRWKCRDDDEQILLNSEISLHPIGTPLVLAVGVMRRTQSTGNGHAIFTSASIFCGESDKPIYLLAGSHERVVPFLSSFLLPGFRGDCVRNGFEAHYCVRGVASIF</sequence>
<evidence type="ECO:0000313" key="2">
    <source>
        <dbReference type="Proteomes" id="UP000595140"/>
    </source>
</evidence>
<gene>
    <name evidence="1" type="ORF">CCAM_LOCUS5325</name>
</gene>
<protein>
    <submittedName>
        <fullName evidence="1">Uncharacterized protein</fullName>
    </submittedName>
</protein>
<reference evidence="1 2" key="1">
    <citation type="submission" date="2018-04" db="EMBL/GenBank/DDBJ databases">
        <authorList>
            <person name="Vogel A."/>
        </authorList>
    </citation>
    <scope>NUCLEOTIDE SEQUENCE [LARGE SCALE GENOMIC DNA]</scope>
</reference>
<organism evidence="1 2">
    <name type="scientific">Cuscuta campestris</name>
    <dbReference type="NCBI Taxonomy" id="132261"/>
    <lineage>
        <taxon>Eukaryota</taxon>
        <taxon>Viridiplantae</taxon>
        <taxon>Streptophyta</taxon>
        <taxon>Embryophyta</taxon>
        <taxon>Tracheophyta</taxon>
        <taxon>Spermatophyta</taxon>
        <taxon>Magnoliopsida</taxon>
        <taxon>eudicotyledons</taxon>
        <taxon>Gunneridae</taxon>
        <taxon>Pentapetalae</taxon>
        <taxon>asterids</taxon>
        <taxon>lamiids</taxon>
        <taxon>Solanales</taxon>
        <taxon>Convolvulaceae</taxon>
        <taxon>Cuscuteae</taxon>
        <taxon>Cuscuta</taxon>
        <taxon>Cuscuta subgen. Grammica</taxon>
        <taxon>Cuscuta sect. Cleistogrammica</taxon>
    </lineage>
</organism>
<accession>A0A484KKC0</accession>
<name>A0A484KKC0_9ASTE</name>
<proteinExistence type="predicted"/>
<evidence type="ECO:0000313" key="1">
    <source>
        <dbReference type="EMBL" id="VFQ63549.1"/>
    </source>
</evidence>
<dbReference type="Proteomes" id="UP000595140">
    <property type="component" value="Unassembled WGS sequence"/>
</dbReference>
<dbReference type="EMBL" id="OOIL02000305">
    <property type="protein sequence ID" value="VFQ63549.1"/>
    <property type="molecule type" value="Genomic_DNA"/>
</dbReference>
<dbReference type="AlphaFoldDB" id="A0A484KKC0"/>